<evidence type="ECO:0000259" key="1">
    <source>
        <dbReference type="Pfam" id="PF01402"/>
    </source>
</evidence>
<sequence>MWYHIDTIAVMAMTLRTDDELEKALAALAAAEGISRQEVVRRAVLERYERNGHAARVQESSARLIDKWGDVLHRLGTV</sequence>
<dbReference type="SUPFAM" id="SSF47598">
    <property type="entry name" value="Ribbon-helix-helix"/>
    <property type="match status" value="1"/>
</dbReference>
<keyword evidence="3" id="KW-1185">Reference proteome</keyword>
<dbReference type="Proteomes" id="UP000198403">
    <property type="component" value="Unassembled WGS sequence"/>
</dbReference>
<dbReference type="InterPro" id="IPR002145">
    <property type="entry name" value="CopG"/>
</dbReference>
<dbReference type="EMBL" id="FZNO01000002">
    <property type="protein sequence ID" value="SNR31203.1"/>
    <property type="molecule type" value="Genomic_DNA"/>
</dbReference>
<reference evidence="2 3" key="1">
    <citation type="submission" date="2017-06" db="EMBL/GenBank/DDBJ databases">
        <authorList>
            <person name="Kim H.J."/>
            <person name="Triplett B.A."/>
        </authorList>
    </citation>
    <scope>NUCLEOTIDE SEQUENCE [LARGE SCALE GENOMIC DNA]</scope>
    <source>
        <strain evidence="2 3">DSM 44272</strain>
    </source>
</reference>
<name>A0A238VC01_9ACTN</name>
<proteinExistence type="predicted"/>
<evidence type="ECO:0000313" key="2">
    <source>
        <dbReference type="EMBL" id="SNR31203.1"/>
    </source>
</evidence>
<dbReference type="AlphaFoldDB" id="A0A238VC01"/>
<evidence type="ECO:0000313" key="3">
    <source>
        <dbReference type="Proteomes" id="UP000198403"/>
    </source>
</evidence>
<accession>A0A238VC01</accession>
<gene>
    <name evidence="2" type="ORF">SAMN06272737_102284</name>
</gene>
<dbReference type="InterPro" id="IPR010985">
    <property type="entry name" value="Ribbon_hlx_hlx"/>
</dbReference>
<organism evidence="2 3">
    <name type="scientific">Blastococcus mobilis</name>
    <dbReference type="NCBI Taxonomy" id="1938746"/>
    <lineage>
        <taxon>Bacteria</taxon>
        <taxon>Bacillati</taxon>
        <taxon>Actinomycetota</taxon>
        <taxon>Actinomycetes</taxon>
        <taxon>Geodermatophilales</taxon>
        <taxon>Geodermatophilaceae</taxon>
        <taxon>Blastococcus</taxon>
    </lineage>
</organism>
<protein>
    <submittedName>
        <fullName evidence="2">Ribbon-helix-helix protein, copG family</fullName>
    </submittedName>
</protein>
<feature type="domain" description="Ribbon-helix-helix protein CopG" evidence="1">
    <location>
        <begin position="15"/>
        <end position="50"/>
    </location>
</feature>
<dbReference type="Pfam" id="PF01402">
    <property type="entry name" value="RHH_1"/>
    <property type="match status" value="1"/>
</dbReference>
<dbReference type="GO" id="GO:0006355">
    <property type="term" value="P:regulation of DNA-templated transcription"/>
    <property type="evidence" value="ECO:0007669"/>
    <property type="project" value="InterPro"/>
</dbReference>